<evidence type="ECO:0000313" key="2">
    <source>
        <dbReference type="Proteomes" id="UP000024376"/>
    </source>
</evidence>
<dbReference type="EMBL" id="KI911141">
    <property type="protein sequence ID" value="ETS04879.1"/>
    <property type="molecule type" value="Genomic_DNA"/>
</dbReference>
<organism evidence="1 2">
    <name type="scientific">Hypocrea jecorina (strain ATCC 56765 / BCRC 32924 / NRRL 11460 / Rut C-30)</name>
    <name type="common">Trichoderma reesei</name>
    <dbReference type="NCBI Taxonomy" id="1344414"/>
    <lineage>
        <taxon>Eukaryota</taxon>
        <taxon>Fungi</taxon>
        <taxon>Dikarya</taxon>
        <taxon>Ascomycota</taxon>
        <taxon>Pezizomycotina</taxon>
        <taxon>Sordariomycetes</taxon>
        <taxon>Hypocreomycetidae</taxon>
        <taxon>Hypocreales</taxon>
        <taxon>Hypocreaceae</taxon>
        <taxon>Trichoderma</taxon>
    </lineage>
</organism>
<reference evidence="2" key="1">
    <citation type="journal article" date="2013" name="Ind. Biotechnol.">
        <title>Comparative genomics analysis of Trichoderma reesei strains.</title>
        <authorList>
            <person name="Koike H."/>
            <person name="Aerts A."/>
            <person name="LaButti K."/>
            <person name="Grigoriev I.V."/>
            <person name="Baker S.E."/>
        </authorList>
    </citation>
    <scope>NUCLEOTIDE SEQUENCE [LARGE SCALE GENOMIC DNA]</scope>
    <source>
        <strain evidence="2">ATCC 56765 / BCRC 32924 / NRRL 11460 / Rut C-30</strain>
    </source>
</reference>
<protein>
    <submittedName>
        <fullName evidence="1">Uncharacterized protein</fullName>
    </submittedName>
</protein>
<dbReference type="HOGENOM" id="CLU_1661009_0_0_1"/>
<proteinExistence type="predicted"/>
<gene>
    <name evidence="1" type="ORF">M419DRAFT_127987</name>
</gene>
<dbReference type="Proteomes" id="UP000024376">
    <property type="component" value="Unassembled WGS sequence"/>
</dbReference>
<dbReference type="OrthoDB" id="10249433at2759"/>
<evidence type="ECO:0000313" key="1">
    <source>
        <dbReference type="EMBL" id="ETS04879.1"/>
    </source>
</evidence>
<accession>A0A024SH62</accession>
<dbReference type="KEGG" id="trr:M419DRAFT_127987"/>
<sequence>MSRLHPHSNSRHSLADSCDDNRVWQQFVNSRNSPAFAKALEALDIAKTQNFKSQDEWFQSLRVRLSFYPADPDQHYAIFDKAMGVSSWRFPMPRECLVSRQEVYLSSSLFLSLGMDLFPRLRNQRNPSRRSLRFGDEKKMSWHRGVWLSRDLMMEAAGKVCTW</sequence>
<name>A0A024SH62_HYPJR</name>
<dbReference type="AlphaFoldDB" id="A0A024SH62"/>